<gene>
    <name evidence="2" type="ORF">WM41_2135</name>
</gene>
<dbReference type="EMBL" id="LTEB01000039">
    <property type="protein sequence ID" value="KXU17217.1"/>
    <property type="molecule type" value="Genomic_DNA"/>
</dbReference>
<accession>A0ABR5V708</accession>
<comment type="caution">
    <text evidence="2">The sequence shown here is derived from an EMBL/GenBank/DDBJ whole genome shotgun (WGS) entry which is preliminary data.</text>
</comment>
<evidence type="ECO:0000256" key="1">
    <source>
        <dbReference type="SAM" id="Phobius"/>
    </source>
</evidence>
<proteinExistence type="predicted"/>
<feature type="transmembrane region" description="Helical" evidence="1">
    <location>
        <begin position="422"/>
        <end position="441"/>
    </location>
</feature>
<feature type="transmembrane region" description="Helical" evidence="1">
    <location>
        <begin position="84"/>
        <end position="103"/>
    </location>
</feature>
<keyword evidence="3" id="KW-1185">Reference proteome</keyword>
<dbReference type="RefSeq" id="WP_082778665.1">
    <property type="nucleotide sequence ID" value="NZ_LTEB01000039.1"/>
</dbReference>
<feature type="transmembrane region" description="Helical" evidence="1">
    <location>
        <begin position="200"/>
        <end position="219"/>
    </location>
</feature>
<dbReference type="Proteomes" id="UP000070339">
    <property type="component" value="Unassembled WGS sequence"/>
</dbReference>
<name>A0ABR5V708_9CORY</name>
<feature type="transmembrane region" description="Helical" evidence="1">
    <location>
        <begin position="231"/>
        <end position="256"/>
    </location>
</feature>
<protein>
    <submittedName>
        <fullName evidence="2">Membrane protein</fullName>
    </submittedName>
</protein>
<feature type="transmembrane region" description="Helical" evidence="1">
    <location>
        <begin position="276"/>
        <end position="300"/>
    </location>
</feature>
<reference evidence="2 3" key="1">
    <citation type="journal article" date="2016" name="Int. J. Syst. Evol. Microbiol.">
        <title>Resolving the Complexity of Human Skin Metagenomes Using Single-Molecule Sequencing.</title>
        <authorList>
            <consortium name="NISC Comparative Sequencing Program"/>
            <person name="Tsai Y.C."/>
            <person name="Conlan S."/>
            <person name="Deming C."/>
            <person name="Segre J.A."/>
            <person name="Kong H.H."/>
            <person name="Korlach J."/>
            <person name="Oh J."/>
        </authorList>
    </citation>
    <scope>NUCLEOTIDE SEQUENCE [LARGE SCALE GENOMIC DNA]</scope>
    <source>
        <strain evidence="2 3">1B08</strain>
    </source>
</reference>
<keyword evidence="1" id="KW-0472">Membrane</keyword>
<feature type="transmembrane region" description="Helical" evidence="1">
    <location>
        <begin position="37"/>
        <end position="55"/>
    </location>
</feature>
<sequence length="456" mass="46941">MVLLRNPGFTASNFGLGSLPARNAPQDGALALLGGDWFARVLVTASASASAYFAAKWARTSLSAAAAMACAVANPFIVERLLLGHWSLAIAGWLAPVLAWACLHKRAIPAWLSLWASSLTPTGGVFGVLIALVTGRFKLAAGGVALCLPWLVPAITNNAVPGPAAAQVAAFAPRAEAGVGTVGALLGLGGIWSADAVPDSRHHGFALAGLVVAAVALLGARRLAPACRRPLLLLAAVGLGSALISWACPGALAWLIETVPGAGLLRDASKLTLLALPLYVAGIGALPNLPAALALLACLLQAPDTPRELAVLTPRPSGIDHQLVEELDGRLALFPQRPSLVTLSDGTTAVDPYSKAVNKLESGELRVDGVVVDQAQPAYRAALQAWQDQDLDKLAQLGVGAVVVDGRIVAEPPAPAPKVPWALTAAWVASPLACLVLWLLVRPGLLATRRRTSGLR</sequence>
<feature type="transmembrane region" description="Helical" evidence="1">
    <location>
        <begin position="110"/>
        <end position="133"/>
    </location>
</feature>
<evidence type="ECO:0000313" key="3">
    <source>
        <dbReference type="Proteomes" id="UP000070339"/>
    </source>
</evidence>
<feature type="transmembrane region" description="Helical" evidence="1">
    <location>
        <begin position="62"/>
        <end position="78"/>
    </location>
</feature>
<evidence type="ECO:0000313" key="2">
    <source>
        <dbReference type="EMBL" id="KXU17217.1"/>
    </source>
</evidence>
<organism evidence="2 3">
    <name type="scientific">Corynebacterium simulans</name>
    <dbReference type="NCBI Taxonomy" id="146827"/>
    <lineage>
        <taxon>Bacteria</taxon>
        <taxon>Bacillati</taxon>
        <taxon>Actinomycetota</taxon>
        <taxon>Actinomycetes</taxon>
        <taxon>Mycobacteriales</taxon>
        <taxon>Corynebacteriaceae</taxon>
        <taxon>Corynebacterium</taxon>
    </lineage>
</organism>
<keyword evidence="1" id="KW-0812">Transmembrane</keyword>
<keyword evidence="1" id="KW-1133">Transmembrane helix</keyword>